<proteinExistence type="predicted"/>
<evidence type="ECO:0000313" key="1">
    <source>
        <dbReference type="EMBL" id="BBF70611.1"/>
    </source>
</evidence>
<name>A0ABN5WEB7_9SPHN</name>
<gene>
    <name evidence="1" type="ORF">SBA_ch1_28110</name>
</gene>
<accession>A0ABN5WEB7</accession>
<protein>
    <submittedName>
        <fullName evidence="1">Uncharacterized protein</fullName>
    </submittedName>
</protein>
<reference evidence="1" key="1">
    <citation type="submission" date="2018-07" db="EMBL/GenBank/DDBJ databases">
        <title>Complete genome sequence of Sphingomonas bisphenolicum strain AO1, a bisphenol A degradative bacterium isolated from Japanese farm field.</title>
        <authorList>
            <person name="Murakami M."/>
            <person name="Koh M."/>
            <person name="Koba S."/>
            <person name="Matsumura Y."/>
        </authorList>
    </citation>
    <scope>NUCLEOTIDE SEQUENCE</scope>
    <source>
        <strain evidence="1">AO1</strain>
    </source>
</reference>
<dbReference type="RefSeq" id="WP_261934894.1">
    <property type="nucleotide sequence ID" value="NZ_AP018817.1"/>
</dbReference>
<organism evidence="1 2">
    <name type="scientific">Sphingomonas bisphenolicum</name>
    <dbReference type="NCBI Taxonomy" id="296544"/>
    <lineage>
        <taxon>Bacteria</taxon>
        <taxon>Pseudomonadati</taxon>
        <taxon>Pseudomonadota</taxon>
        <taxon>Alphaproteobacteria</taxon>
        <taxon>Sphingomonadales</taxon>
        <taxon>Sphingomonadaceae</taxon>
        <taxon>Sphingomonas</taxon>
    </lineage>
</organism>
<dbReference type="Proteomes" id="UP001059971">
    <property type="component" value="Chromosome 1"/>
</dbReference>
<keyword evidence="2" id="KW-1185">Reference proteome</keyword>
<sequence length="491" mass="54687">MARFSFDPVSLVLEMPEPALEAFRAMDAEEGAREVSDFNGRYLHERVHWIQHFSTFSGLLQIFNAEIQQLVLEQAMARLEDSALPTIPPLRRAWDGEPEMLVWEALELFGAAMAGDRKRAHFETDYGPAWPTRLLDGAQLFSRVFNRLREGGFRFDGTAEASFAGVSVGRAEFIEDDFAYAVGSSILFELHAGLAQLAYLQAGLGRLPGAVIDPIAILPRRVVELRDSFLDEAGLPDDDWRSDVVCSIAAYFALNTPVAPFFPVMNEKKSLTDLSGTPNFMGMARRLAPLQSRIERGPSDDVFAFHRFALDLMAGCIGPEFFEVNLQLLGMAVGEPAYLKFVPGEGTVLSFENDRPQYLAATARRLVDIARDEPIFVTCPGHLYAFDRARFGDIYTRITHSLEYRHEVGILPSPHFCRQPEIGEYARQIALAFKGDLCRALAHGDLEHALTKAGRYRASHPSLADLHALGLRAAMHDLVLPPTFGWRCPAC</sequence>
<dbReference type="EMBL" id="AP018817">
    <property type="protein sequence ID" value="BBF70611.1"/>
    <property type="molecule type" value="Genomic_DNA"/>
</dbReference>
<evidence type="ECO:0000313" key="2">
    <source>
        <dbReference type="Proteomes" id="UP001059971"/>
    </source>
</evidence>